<gene>
    <name evidence="5" type="ORF">FH972_001383</name>
</gene>
<evidence type="ECO:0000313" key="5">
    <source>
        <dbReference type="EMBL" id="KAE7996682.1"/>
    </source>
</evidence>
<dbReference type="Proteomes" id="UP000327013">
    <property type="component" value="Chromosome 1"/>
</dbReference>
<dbReference type="PROSITE" id="PS50090">
    <property type="entry name" value="MYB_LIKE"/>
    <property type="match status" value="1"/>
</dbReference>
<dbReference type="GO" id="GO:0000978">
    <property type="term" value="F:RNA polymerase II cis-regulatory region sequence-specific DNA binding"/>
    <property type="evidence" value="ECO:0007669"/>
    <property type="project" value="TreeGrafter"/>
</dbReference>
<dbReference type="SMART" id="SM00717">
    <property type="entry name" value="SANT"/>
    <property type="match status" value="1"/>
</dbReference>
<dbReference type="InterPro" id="IPR017930">
    <property type="entry name" value="Myb_dom"/>
</dbReference>
<feature type="domain" description="HTH myb-type" evidence="4">
    <location>
        <begin position="1"/>
        <end position="48"/>
    </location>
</feature>
<dbReference type="SUPFAM" id="SSF46689">
    <property type="entry name" value="Homeodomain-like"/>
    <property type="match status" value="1"/>
</dbReference>
<proteinExistence type="predicted"/>
<organism evidence="5 6">
    <name type="scientific">Carpinus fangiana</name>
    <dbReference type="NCBI Taxonomy" id="176857"/>
    <lineage>
        <taxon>Eukaryota</taxon>
        <taxon>Viridiplantae</taxon>
        <taxon>Streptophyta</taxon>
        <taxon>Embryophyta</taxon>
        <taxon>Tracheophyta</taxon>
        <taxon>Spermatophyta</taxon>
        <taxon>Magnoliopsida</taxon>
        <taxon>eudicotyledons</taxon>
        <taxon>Gunneridae</taxon>
        <taxon>Pentapetalae</taxon>
        <taxon>rosids</taxon>
        <taxon>fabids</taxon>
        <taxon>Fagales</taxon>
        <taxon>Betulaceae</taxon>
        <taxon>Carpinus</taxon>
    </lineage>
</organism>
<name>A0A5N6QBI8_9ROSI</name>
<dbReference type="GO" id="GO:0000981">
    <property type="term" value="F:DNA-binding transcription factor activity, RNA polymerase II-specific"/>
    <property type="evidence" value="ECO:0007669"/>
    <property type="project" value="TreeGrafter"/>
</dbReference>
<comment type="subcellular location">
    <subcellularLocation>
        <location evidence="1">Nucleus</location>
    </subcellularLocation>
</comment>
<accession>A0A5N6QBI8</accession>
<evidence type="ECO:0000259" key="3">
    <source>
        <dbReference type="PROSITE" id="PS50090"/>
    </source>
</evidence>
<reference evidence="5 6" key="1">
    <citation type="submission" date="2019-06" db="EMBL/GenBank/DDBJ databases">
        <title>A chromosomal-level reference genome of Carpinus fangiana (Coryloideae, Betulaceae).</title>
        <authorList>
            <person name="Yang X."/>
            <person name="Wang Z."/>
            <person name="Zhang L."/>
            <person name="Hao G."/>
            <person name="Liu J."/>
            <person name="Yang Y."/>
        </authorList>
    </citation>
    <scope>NUCLEOTIDE SEQUENCE [LARGE SCALE GENOMIC DNA]</scope>
    <source>
        <strain evidence="5">Cfa_2016G</strain>
        <tissue evidence="5">Leaf</tissue>
    </source>
</reference>
<evidence type="ECO:0000313" key="6">
    <source>
        <dbReference type="Proteomes" id="UP000327013"/>
    </source>
</evidence>
<dbReference type="PROSITE" id="PS51294">
    <property type="entry name" value="HTH_MYB"/>
    <property type="match status" value="1"/>
</dbReference>
<evidence type="ECO:0000256" key="1">
    <source>
        <dbReference type="ARBA" id="ARBA00004123"/>
    </source>
</evidence>
<dbReference type="EMBL" id="CM017321">
    <property type="protein sequence ID" value="KAE7996682.1"/>
    <property type="molecule type" value="Genomic_DNA"/>
</dbReference>
<dbReference type="InterPro" id="IPR001005">
    <property type="entry name" value="SANT/Myb"/>
</dbReference>
<feature type="domain" description="Myb-like" evidence="3">
    <location>
        <begin position="1"/>
        <end position="44"/>
    </location>
</feature>
<keyword evidence="6" id="KW-1185">Reference proteome</keyword>
<protein>
    <submittedName>
        <fullName evidence="5">Uncharacterized protein</fullName>
    </submittedName>
</protein>
<dbReference type="InterPro" id="IPR050560">
    <property type="entry name" value="MYB_TF"/>
</dbReference>
<evidence type="ECO:0000259" key="4">
    <source>
        <dbReference type="PROSITE" id="PS51294"/>
    </source>
</evidence>
<dbReference type="InterPro" id="IPR009057">
    <property type="entry name" value="Homeodomain-like_sf"/>
</dbReference>
<dbReference type="CDD" id="cd00167">
    <property type="entry name" value="SANT"/>
    <property type="match status" value="1"/>
</dbReference>
<sequence>MAADEEDRIIVKAHTIHGNKWAAIAKLLPGRTDNAIKNHWNSTLRRRCTELDRTRVSSGETVSVGVIDPFSTPEGKDVPMLDRPQSCGDKFQTKEGHFVAEERENQGRDIPMADTPHSCGEKFQTKEGHFVAEARERPTLPRPVARVSAFSIYNSHNGPTNSALSRTVPAQGPLVQASKPEFGISKFLEDVNGEPMVPSQCSHGCCADASAGGHSHKSLLGPEFVEYVEAPSFSSHELISIATDLNNIAWIKSGLENNGARMPDNAASQRVSEMAAAAPQTGTFEQSKKNDHVCVEEGRNKLIGMMTEMLSTQMPRQTFAVPAEVEGLS</sequence>
<dbReference type="PANTHER" id="PTHR45614">
    <property type="entry name" value="MYB PROTEIN-RELATED"/>
    <property type="match status" value="1"/>
</dbReference>
<dbReference type="OrthoDB" id="2143914at2759"/>
<dbReference type="Pfam" id="PF00249">
    <property type="entry name" value="Myb_DNA-binding"/>
    <property type="match status" value="1"/>
</dbReference>
<dbReference type="Gene3D" id="1.10.10.60">
    <property type="entry name" value="Homeodomain-like"/>
    <property type="match status" value="1"/>
</dbReference>
<dbReference type="PANTHER" id="PTHR45614:SF25">
    <property type="entry name" value="MYB PROTEIN"/>
    <property type="match status" value="1"/>
</dbReference>
<keyword evidence="2" id="KW-0539">Nucleus</keyword>
<dbReference type="GO" id="GO:0005634">
    <property type="term" value="C:nucleus"/>
    <property type="evidence" value="ECO:0007669"/>
    <property type="project" value="UniProtKB-SubCell"/>
</dbReference>
<evidence type="ECO:0000256" key="2">
    <source>
        <dbReference type="ARBA" id="ARBA00023242"/>
    </source>
</evidence>
<dbReference type="AlphaFoldDB" id="A0A5N6QBI8"/>